<dbReference type="GO" id="GO:0040008">
    <property type="term" value="P:regulation of growth"/>
    <property type="evidence" value="ECO:0007669"/>
    <property type="project" value="UniProtKB-ARBA"/>
</dbReference>
<accession>A0AAV2D773</accession>
<evidence type="ECO:0000256" key="2">
    <source>
        <dbReference type="ARBA" id="ARBA00009178"/>
    </source>
</evidence>
<dbReference type="EMBL" id="OZ034815">
    <property type="protein sequence ID" value="CAL1368501.1"/>
    <property type="molecule type" value="Genomic_DNA"/>
</dbReference>
<keyword evidence="3" id="KW-0964">Secreted</keyword>
<keyword evidence="5 8" id="KW-0732">Signal</keyword>
<gene>
    <name evidence="9" type="ORF">LTRI10_LOCUS11602</name>
</gene>
<dbReference type="PANTHER" id="PTHR34270">
    <property type="entry name" value="PROTEIN RALF-LIKE 15-RELATED"/>
    <property type="match status" value="1"/>
</dbReference>
<evidence type="ECO:0000256" key="1">
    <source>
        <dbReference type="ARBA" id="ARBA00004613"/>
    </source>
</evidence>
<name>A0AAV2D773_9ROSI</name>
<feature type="chain" id="PRO_5043718622" description="Rapid ALkalinization Factor" evidence="8">
    <location>
        <begin position="24"/>
        <end position="173"/>
    </location>
</feature>
<organism evidence="9 10">
    <name type="scientific">Linum trigynum</name>
    <dbReference type="NCBI Taxonomy" id="586398"/>
    <lineage>
        <taxon>Eukaryota</taxon>
        <taxon>Viridiplantae</taxon>
        <taxon>Streptophyta</taxon>
        <taxon>Embryophyta</taxon>
        <taxon>Tracheophyta</taxon>
        <taxon>Spermatophyta</taxon>
        <taxon>Magnoliopsida</taxon>
        <taxon>eudicotyledons</taxon>
        <taxon>Gunneridae</taxon>
        <taxon>Pentapetalae</taxon>
        <taxon>rosids</taxon>
        <taxon>fabids</taxon>
        <taxon>Malpighiales</taxon>
        <taxon>Linaceae</taxon>
        <taxon>Linum</taxon>
    </lineage>
</organism>
<comment type="function">
    <text evidence="7">Cell signaling peptide that may regulate plant stress, growth, and development. Mediates a rapid alkalinization of extracellular space by mediating a transient increase in the cytoplasmic Ca(2+) concentration leading to a calcium-dependent signaling events through a cell surface receptor and a concomitant activation of some intracellular mitogen-activated protein kinases.</text>
</comment>
<evidence type="ECO:0000313" key="10">
    <source>
        <dbReference type="Proteomes" id="UP001497516"/>
    </source>
</evidence>
<protein>
    <recommendedName>
        <fullName evidence="11">Rapid ALkalinization Factor</fullName>
    </recommendedName>
</protein>
<evidence type="ECO:0008006" key="11">
    <source>
        <dbReference type="Google" id="ProtNLM"/>
    </source>
</evidence>
<sequence length="173" mass="19695">METSLLVTAVCLCALLIATKVEAASGQKAHFAWLSNVKIRYSGPVIEYGAIEKGAVPCGGEKPCPKIPANPYERGCLRILRCRTEHNPTKASSVNENTDEDVEMKGDDVVRKYDDDDKHVNEWGNYGDQQHVIERTNSDERVYMYLKKDTRKHDNKMGRKLMGKMMMMMREDH</sequence>
<comment type="subcellular location">
    <subcellularLocation>
        <location evidence="1">Secreted</location>
    </subcellularLocation>
</comment>
<keyword evidence="10" id="KW-1185">Reference proteome</keyword>
<dbReference type="GO" id="GO:0005179">
    <property type="term" value="F:hormone activity"/>
    <property type="evidence" value="ECO:0007669"/>
    <property type="project" value="UniProtKB-KW"/>
</dbReference>
<dbReference type="GO" id="GO:0005576">
    <property type="term" value="C:extracellular region"/>
    <property type="evidence" value="ECO:0007669"/>
    <property type="project" value="UniProtKB-SubCell"/>
</dbReference>
<evidence type="ECO:0000256" key="8">
    <source>
        <dbReference type="SAM" id="SignalP"/>
    </source>
</evidence>
<evidence type="ECO:0000256" key="4">
    <source>
        <dbReference type="ARBA" id="ARBA00022702"/>
    </source>
</evidence>
<keyword evidence="4" id="KW-0372">Hormone</keyword>
<dbReference type="Pfam" id="PF05498">
    <property type="entry name" value="RALF"/>
    <property type="match status" value="1"/>
</dbReference>
<keyword evidence="6" id="KW-1015">Disulfide bond</keyword>
<evidence type="ECO:0000256" key="6">
    <source>
        <dbReference type="ARBA" id="ARBA00023157"/>
    </source>
</evidence>
<dbReference type="PANTHER" id="PTHR34270:SF3">
    <property type="entry name" value="PROTEIN RALF-LIKE 16-RELATED"/>
    <property type="match status" value="1"/>
</dbReference>
<dbReference type="InterPro" id="IPR008801">
    <property type="entry name" value="RALF"/>
</dbReference>
<feature type="signal peptide" evidence="8">
    <location>
        <begin position="1"/>
        <end position="23"/>
    </location>
</feature>
<evidence type="ECO:0000256" key="3">
    <source>
        <dbReference type="ARBA" id="ARBA00022525"/>
    </source>
</evidence>
<evidence type="ECO:0000256" key="5">
    <source>
        <dbReference type="ARBA" id="ARBA00022729"/>
    </source>
</evidence>
<dbReference type="AlphaFoldDB" id="A0AAV2D773"/>
<evidence type="ECO:0000256" key="7">
    <source>
        <dbReference type="ARBA" id="ARBA00037228"/>
    </source>
</evidence>
<comment type="similarity">
    <text evidence="2">Belongs to the plant rapid alkalinization factor (RALF) family.</text>
</comment>
<reference evidence="9 10" key="1">
    <citation type="submission" date="2024-04" db="EMBL/GenBank/DDBJ databases">
        <authorList>
            <person name="Fracassetti M."/>
        </authorList>
    </citation>
    <scope>NUCLEOTIDE SEQUENCE [LARGE SCALE GENOMIC DNA]</scope>
</reference>
<dbReference type="Proteomes" id="UP001497516">
    <property type="component" value="Chromosome 2"/>
</dbReference>
<proteinExistence type="inferred from homology"/>
<evidence type="ECO:0000313" key="9">
    <source>
        <dbReference type="EMBL" id="CAL1368501.1"/>
    </source>
</evidence>